<evidence type="ECO:0000313" key="4">
    <source>
        <dbReference type="EMBL" id="TCL58618.1"/>
    </source>
</evidence>
<dbReference type="InterPro" id="IPR003439">
    <property type="entry name" value="ABC_transporter-like_ATP-bd"/>
</dbReference>
<evidence type="ECO:0000256" key="2">
    <source>
        <dbReference type="ARBA" id="ARBA00022840"/>
    </source>
</evidence>
<dbReference type="GO" id="GO:0005524">
    <property type="term" value="F:ATP binding"/>
    <property type="evidence" value="ECO:0007669"/>
    <property type="project" value="UniProtKB-KW"/>
</dbReference>
<gene>
    <name evidence="4" type="ORF">EDC14_104111</name>
</gene>
<dbReference type="Gene3D" id="3.40.50.300">
    <property type="entry name" value="P-loop containing nucleotide triphosphate hydrolases"/>
    <property type="match status" value="1"/>
</dbReference>
<dbReference type="PROSITE" id="PS50893">
    <property type="entry name" value="ABC_TRANSPORTER_2"/>
    <property type="match status" value="1"/>
</dbReference>
<keyword evidence="2" id="KW-0067">ATP-binding</keyword>
<accession>A0A4R1R028</accession>
<evidence type="ECO:0000313" key="5">
    <source>
        <dbReference type="Proteomes" id="UP000295008"/>
    </source>
</evidence>
<dbReference type="InterPro" id="IPR027417">
    <property type="entry name" value="P-loop_NTPase"/>
</dbReference>
<dbReference type="PANTHER" id="PTHR43038:SF7">
    <property type="entry name" value="ABC TRANSPORT SYSTEM ATP-BINDING PROTEIN"/>
    <property type="match status" value="1"/>
</dbReference>
<evidence type="ECO:0000259" key="3">
    <source>
        <dbReference type="PROSITE" id="PS50893"/>
    </source>
</evidence>
<dbReference type="SMART" id="SM00382">
    <property type="entry name" value="AAA"/>
    <property type="match status" value="1"/>
</dbReference>
<dbReference type="GO" id="GO:0016887">
    <property type="term" value="F:ATP hydrolysis activity"/>
    <property type="evidence" value="ECO:0007669"/>
    <property type="project" value="InterPro"/>
</dbReference>
<protein>
    <submittedName>
        <fullName evidence="4">ABC-type multidrug transport system ATPase subunit</fullName>
    </submittedName>
</protein>
<evidence type="ECO:0000256" key="1">
    <source>
        <dbReference type="ARBA" id="ARBA00022741"/>
    </source>
</evidence>
<dbReference type="PANTHER" id="PTHR43038">
    <property type="entry name" value="ATP-BINDING CASSETTE, SUB-FAMILY H, MEMBER 1"/>
    <property type="match status" value="1"/>
</dbReference>
<keyword evidence="5" id="KW-1185">Reference proteome</keyword>
<dbReference type="SUPFAM" id="SSF52540">
    <property type="entry name" value="P-loop containing nucleoside triphosphate hydrolases"/>
    <property type="match status" value="1"/>
</dbReference>
<dbReference type="Proteomes" id="UP000295008">
    <property type="component" value="Unassembled WGS sequence"/>
</dbReference>
<organism evidence="4 5">
    <name type="scientific">Hydrogenispora ethanolica</name>
    <dbReference type="NCBI Taxonomy" id="1082276"/>
    <lineage>
        <taxon>Bacteria</taxon>
        <taxon>Bacillati</taxon>
        <taxon>Bacillota</taxon>
        <taxon>Hydrogenispora</taxon>
    </lineage>
</organism>
<sequence>MGNVLEMKNAGCRRGWRKEWLLDGVELTVAAGERAGVFGISGAGKTVLAELASGLRRPDRGTVEHSGTALLVTQEFSWYQDLTVGENLEFCRLIHGDDGARLPRIVAAAGLDGWEGTRASRLPAGLRPMLQVACALVGGADLVVLDDPSRGLDKPLRGKLGAILDQWRLAGTAVLVCTSDEALAARCETVYHLNRRTLSRLEETPAPPPAAKEATR</sequence>
<proteinExistence type="predicted"/>
<dbReference type="Pfam" id="PF00005">
    <property type="entry name" value="ABC_tran"/>
    <property type="match status" value="1"/>
</dbReference>
<comment type="caution">
    <text evidence="4">The sequence shown here is derived from an EMBL/GenBank/DDBJ whole genome shotgun (WGS) entry which is preliminary data.</text>
</comment>
<dbReference type="InterPro" id="IPR003593">
    <property type="entry name" value="AAA+_ATPase"/>
</dbReference>
<dbReference type="OrthoDB" id="1786288at2"/>
<dbReference type="AlphaFoldDB" id="A0A4R1R028"/>
<dbReference type="EMBL" id="SLUN01000041">
    <property type="protein sequence ID" value="TCL58618.1"/>
    <property type="molecule type" value="Genomic_DNA"/>
</dbReference>
<reference evidence="4 5" key="1">
    <citation type="submission" date="2019-03" db="EMBL/GenBank/DDBJ databases">
        <title>Genomic Encyclopedia of Type Strains, Phase IV (KMG-IV): sequencing the most valuable type-strain genomes for metagenomic binning, comparative biology and taxonomic classification.</title>
        <authorList>
            <person name="Goeker M."/>
        </authorList>
    </citation>
    <scope>NUCLEOTIDE SEQUENCE [LARGE SCALE GENOMIC DNA]</scope>
    <source>
        <strain evidence="4 5">LX-B</strain>
    </source>
</reference>
<name>A0A4R1R028_HYDET</name>
<feature type="domain" description="ABC transporter" evidence="3">
    <location>
        <begin position="5"/>
        <end position="214"/>
    </location>
</feature>
<keyword evidence="1" id="KW-0547">Nucleotide-binding</keyword>